<proteinExistence type="predicted"/>
<dbReference type="Proteomes" id="UP000294752">
    <property type="component" value="Unassembled WGS sequence"/>
</dbReference>
<feature type="signal peptide" evidence="1">
    <location>
        <begin position="1"/>
        <end position="19"/>
    </location>
</feature>
<comment type="caution">
    <text evidence="2">The sequence shown here is derived from an EMBL/GenBank/DDBJ whole genome shotgun (WGS) entry which is preliminary data.</text>
</comment>
<protein>
    <submittedName>
        <fullName evidence="2">Uncharacterized protein</fullName>
    </submittedName>
</protein>
<dbReference type="RefSeq" id="WP_133641205.1">
    <property type="nucleotide sequence ID" value="NZ_SNZV01000007.1"/>
</dbReference>
<evidence type="ECO:0000313" key="2">
    <source>
        <dbReference type="EMBL" id="TDS11744.1"/>
    </source>
</evidence>
<sequence>MKKNLLLLLAAGLALTACEKENEPNSIEKNTNLEMISIKGNLYPKDSIMVEFSKGLGMDTKEFDFEQDRELFVLKNYYLELTPETYLILK</sequence>
<evidence type="ECO:0000313" key="3">
    <source>
        <dbReference type="Proteomes" id="UP000294752"/>
    </source>
</evidence>
<dbReference type="PROSITE" id="PS51257">
    <property type="entry name" value="PROKAR_LIPOPROTEIN"/>
    <property type="match status" value="1"/>
</dbReference>
<dbReference type="OrthoDB" id="9970726at2"/>
<reference evidence="2 3" key="1">
    <citation type="submission" date="2019-03" db="EMBL/GenBank/DDBJ databases">
        <title>Genomic Encyclopedia of Type Strains, Phase III (KMG-III): the genomes of soil and plant-associated and newly described type strains.</title>
        <authorList>
            <person name="Whitman W."/>
        </authorList>
    </citation>
    <scope>NUCLEOTIDE SEQUENCE [LARGE SCALE GENOMIC DNA]</scope>
    <source>
        <strain evidence="2 3">CGMCC 1.12801</strain>
    </source>
</reference>
<feature type="chain" id="PRO_5020888718" evidence="1">
    <location>
        <begin position="20"/>
        <end position="90"/>
    </location>
</feature>
<gene>
    <name evidence="2" type="ORF">B0I21_10787</name>
</gene>
<dbReference type="EMBL" id="SNZV01000007">
    <property type="protein sequence ID" value="TDS11744.1"/>
    <property type="molecule type" value="Genomic_DNA"/>
</dbReference>
<evidence type="ECO:0000256" key="1">
    <source>
        <dbReference type="SAM" id="SignalP"/>
    </source>
</evidence>
<keyword evidence="3" id="KW-1185">Reference proteome</keyword>
<organism evidence="2 3">
    <name type="scientific">Sphingobacterium paludis</name>
    <dbReference type="NCBI Taxonomy" id="1476465"/>
    <lineage>
        <taxon>Bacteria</taxon>
        <taxon>Pseudomonadati</taxon>
        <taxon>Bacteroidota</taxon>
        <taxon>Sphingobacteriia</taxon>
        <taxon>Sphingobacteriales</taxon>
        <taxon>Sphingobacteriaceae</taxon>
        <taxon>Sphingobacterium</taxon>
    </lineage>
</organism>
<dbReference type="AlphaFoldDB" id="A0A4R7CXB8"/>
<name>A0A4R7CXB8_9SPHI</name>
<accession>A0A4R7CXB8</accession>
<keyword evidence="1" id="KW-0732">Signal</keyword>